<dbReference type="PROSITE" id="PS00678">
    <property type="entry name" value="WD_REPEATS_1"/>
    <property type="match status" value="1"/>
</dbReference>
<sequence length="537" mass="60701">MSSLHPPPLTSFHSHTVELLMQEAGCRLEHPTAARFRSHVMEGEWEKAEADVNELKSLVKVTRGTLRMRFLVLEQKYLELLEDGLVLEALHVLRHELTPLKFSTERIHTLSGFMMCSNAESLREKASWEGRGSTSRSRLLEKLQTFLPPSVMLPPHRLQSLLRQAVELQRARCIYHNTRHEPNLDTVSLFSDHACSKKQFPCHTHQVLTDHCNEVWFCKFSNNGTKLATGSKDSNVIIWEVDMEMYRLKVLRSLDGHAYGVSYLAWSPDDQYLIACGPDDCSELWLWNVQSGELKVKMSQSHEDSLTCAAWNPDSKRFVTGGQRGQFYQCDLDGNIQDSWEGVRVQCLWCLGDGKTVLASDTHQRVRGYNFEDLTDRNIIQEDHPIMAFTVSKHGRLALLNVATQGVHMWDLEDRVLVRKFRGATQGFYTIHSCFGGHSEDFIASGSEDHKVYIWHRSGELPIAVLPGHGHTVNCVSWNPELPSMLASASDDGTIRIWGPMPACEGDSESEACGCGLHHFFWRSSCAADAVPLLAES</sequence>
<keyword evidence="4" id="KW-0677">Repeat</keyword>
<dbReference type="SMART" id="SM00668">
    <property type="entry name" value="CTLH"/>
    <property type="match status" value="1"/>
</dbReference>
<keyword evidence="3 6" id="KW-0853">WD repeat</keyword>
<keyword evidence="9" id="KW-1185">Reference proteome</keyword>
<evidence type="ECO:0000313" key="8">
    <source>
        <dbReference type="Ensembl" id="ENSEBUP00000010737.1"/>
    </source>
</evidence>
<dbReference type="SMART" id="SM00320">
    <property type="entry name" value="WD40"/>
    <property type="match status" value="5"/>
</dbReference>
<dbReference type="AlphaFoldDB" id="A0A8C4Q716"/>
<organism evidence="8 9">
    <name type="scientific">Eptatretus burgeri</name>
    <name type="common">Inshore hagfish</name>
    <dbReference type="NCBI Taxonomy" id="7764"/>
    <lineage>
        <taxon>Eukaryota</taxon>
        <taxon>Metazoa</taxon>
        <taxon>Chordata</taxon>
        <taxon>Craniata</taxon>
        <taxon>Vertebrata</taxon>
        <taxon>Cyclostomata</taxon>
        <taxon>Myxini</taxon>
        <taxon>Myxiniformes</taxon>
        <taxon>Myxinidae</taxon>
        <taxon>Eptatretinae</taxon>
        <taxon>Eptatretus</taxon>
    </lineage>
</organism>
<dbReference type="GO" id="GO:0043161">
    <property type="term" value="P:proteasome-mediated ubiquitin-dependent protein catabolic process"/>
    <property type="evidence" value="ECO:0007669"/>
    <property type="project" value="TreeGrafter"/>
</dbReference>
<evidence type="ECO:0000256" key="1">
    <source>
        <dbReference type="ARBA" id="ARBA00004496"/>
    </source>
</evidence>
<dbReference type="Gene3D" id="2.130.10.10">
    <property type="entry name" value="YVTN repeat-like/Quinoprotein amine dehydrogenase"/>
    <property type="match status" value="2"/>
</dbReference>
<dbReference type="InterPro" id="IPR001680">
    <property type="entry name" value="WD40_rpt"/>
</dbReference>
<evidence type="ECO:0000313" key="9">
    <source>
        <dbReference type="Proteomes" id="UP000694388"/>
    </source>
</evidence>
<dbReference type="InterPro" id="IPR020472">
    <property type="entry name" value="WD40_PAC1"/>
</dbReference>
<dbReference type="PROSITE" id="PS50294">
    <property type="entry name" value="WD_REPEATS_REGION"/>
    <property type="match status" value="3"/>
</dbReference>
<dbReference type="GeneTree" id="ENSGT00940000153634"/>
<evidence type="ECO:0000256" key="4">
    <source>
        <dbReference type="ARBA" id="ARBA00022737"/>
    </source>
</evidence>
<dbReference type="InterPro" id="IPR019775">
    <property type="entry name" value="WD40_repeat_CS"/>
</dbReference>
<dbReference type="InterPro" id="IPR015943">
    <property type="entry name" value="WD40/YVTN_repeat-like_dom_sf"/>
</dbReference>
<reference evidence="8" key="1">
    <citation type="submission" date="2025-08" db="UniProtKB">
        <authorList>
            <consortium name="Ensembl"/>
        </authorList>
    </citation>
    <scope>IDENTIFICATION</scope>
</reference>
<dbReference type="Proteomes" id="UP000694388">
    <property type="component" value="Unplaced"/>
</dbReference>
<dbReference type="PRINTS" id="PR00320">
    <property type="entry name" value="GPROTEINBRPT"/>
</dbReference>
<dbReference type="GO" id="GO:0005737">
    <property type="term" value="C:cytoplasm"/>
    <property type="evidence" value="ECO:0007669"/>
    <property type="project" value="UniProtKB-SubCell"/>
</dbReference>
<dbReference type="InterPro" id="IPR006595">
    <property type="entry name" value="CTLH_C"/>
</dbReference>
<dbReference type="PROSITE" id="PS50082">
    <property type="entry name" value="WD_REPEATS_2"/>
    <property type="match status" value="3"/>
</dbReference>
<feature type="repeat" description="WD" evidence="6">
    <location>
        <begin position="254"/>
        <end position="285"/>
    </location>
</feature>
<dbReference type="FunFam" id="2.130.10.10:FF:000087">
    <property type="entry name" value="WD repeat-containing protein 26 homolog"/>
    <property type="match status" value="1"/>
</dbReference>
<feature type="domain" description="CTLH" evidence="7">
    <location>
        <begin position="29"/>
        <end position="88"/>
    </location>
</feature>
<dbReference type="PANTHER" id="PTHR22838:SF0">
    <property type="entry name" value="WD REPEAT-CONTAINING PROTEIN 26"/>
    <property type="match status" value="1"/>
</dbReference>
<dbReference type="InterPro" id="IPR051350">
    <property type="entry name" value="WD_repeat-ST_regulator"/>
</dbReference>
<accession>A0A8C4Q716</accession>
<dbReference type="InterPro" id="IPR036322">
    <property type="entry name" value="WD40_repeat_dom_sf"/>
</dbReference>
<reference evidence="8" key="2">
    <citation type="submission" date="2025-09" db="UniProtKB">
        <authorList>
            <consortium name="Ensembl"/>
        </authorList>
    </citation>
    <scope>IDENTIFICATION</scope>
</reference>
<dbReference type="SUPFAM" id="SSF50978">
    <property type="entry name" value="WD40 repeat-like"/>
    <property type="match status" value="1"/>
</dbReference>
<name>A0A8C4Q716_EPTBU</name>
<dbReference type="Pfam" id="PF00400">
    <property type="entry name" value="WD40"/>
    <property type="match status" value="5"/>
</dbReference>
<proteinExistence type="predicted"/>
<evidence type="ECO:0000256" key="6">
    <source>
        <dbReference type="PROSITE-ProRule" id="PRU00221"/>
    </source>
</evidence>
<feature type="repeat" description="WD" evidence="6">
    <location>
        <begin position="466"/>
        <end position="498"/>
    </location>
</feature>
<keyword evidence="2" id="KW-0963">Cytoplasm</keyword>
<evidence type="ECO:0000259" key="7">
    <source>
        <dbReference type="PROSITE" id="PS50897"/>
    </source>
</evidence>
<dbReference type="PANTHER" id="PTHR22838">
    <property type="entry name" value="WD REPEAT PROTEIN 26-RELATED"/>
    <property type="match status" value="1"/>
</dbReference>
<comment type="subcellular location">
    <subcellularLocation>
        <location evidence="1">Cytoplasm</location>
    </subcellularLocation>
</comment>
<evidence type="ECO:0000256" key="5">
    <source>
        <dbReference type="ARBA" id="ARBA00040955"/>
    </source>
</evidence>
<dbReference type="GO" id="GO:0034657">
    <property type="term" value="C:GID complex"/>
    <property type="evidence" value="ECO:0007669"/>
    <property type="project" value="TreeGrafter"/>
</dbReference>
<evidence type="ECO:0000256" key="3">
    <source>
        <dbReference type="ARBA" id="ARBA00022574"/>
    </source>
</evidence>
<dbReference type="Ensembl" id="ENSEBUT00000011290.1">
    <property type="protein sequence ID" value="ENSEBUP00000010737.1"/>
    <property type="gene ID" value="ENSEBUG00000006887.1"/>
</dbReference>
<feature type="repeat" description="WD" evidence="6">
    <location>
        <begin position="208"/>
        <end position="242"/>
    </location>
</feature>
<dbReference type="PROSITE" id="PS50897">
    <property type="entry name" value="CTLH"/>
    <property type="match status" value="1"/>
</dbReference>
<dbReference type="CDD" id="cd00200">
    <property type="entry name" value="WD40"/>
    <property type="match status" value="1"/>
</dbReference>
<evidence type="ECO:0000256" key="2">
    <source>
        <dbReference type="ARBA" id="ARBA00022490"/>
    </source>
</evidence>
<protein>
    <recommendedName>
        <fullName evidence="5">WD repeat-containing protein 26</fullName>
    </recommendedName>
</protein>